<accession>A0A498CCX3</accession>
<organism evidence="1 2">
    <name type="scientific">Alkalispirillum mobile</name>
    <dbReference type="NCBI Taxonomy" id="85925"/>
    <lineage>
        <taxon>Bacteria</taxon>
        <taxon>Pseudomonadati</taxon>
        <taxon>Pseudomonadota</taxon>
        <taxon>Gammaproteobacteria</taxon>
        <taxon>Chromatiales</taxon>
        <taxon>Ectothiorhodospiraceae</taxon>
        <taxon>Alkalispirillum</taxon>
    </lineage>
</organism>
<keyword evidence="2" id="KW-1185">Reference proteome</keyword>
<sequence>MSDNTEALRRMARAVEEVLDGPREHAEVFYRTRADEIGGLLDAARDRLPRGDAPLEPAQRTEHDAAEYLGQLYAALASWVLTGEPPQIAGRYR</sequence>
<gene>
    <name evidence="1" type="ORF">DFR31_0148</name>
</gene>
<dbReference type="EMBL" id="RCDA01000001">
    <property type="protein sequence ID" value="RLK50258.1"/>
    <property type="molecule type" value="Genomic_DNA"/>
</dbReference>
<dbReference type="OrthoDB" id="9861193at2"/>
<protein>
    <submittedName>
        <fullName evidence="1">Uncharacterized protein</fullName>
    </submittedName>
</protein>
<dbReference type="Proteomes" id="UP000275461">
    <property type="component" value="Unassembled WGS sequence"/>
</dbReference>
<comment type="caution">
    <text evidence="1">The sequence shown here is derived from an EMBL/GenBank/DDBJ whole genome shotgun (WGS) entry which is preliminary data.</text>
</comment>
<evidence type="ECO:0000313" key="1">
    <source>
        <dbReference type="EMBL" id="RLK50258.1"/>
    </source>
</evidence>
<reference evidence="1 2" key="1">
    <citation type="submission" date="2018-10" db="EMBL/GenBank/DDBJ databases">
        <title>Genomic Encyclopedia of Type Strains, Phase IV (KMG-IV): sequencing the most valuable type-strain genomes for metagenomic binning, comparative biology and taxonomic classification.</title>
        <authorList>
            <person name="Goeker M."/>
        </authorList>
    </citation>
    <scope>NUCLEOTIDE SEQUENCE [LARGE SCALE GENOMIC DNA]</scope>
    <source>
        <strain evidence="1 2">DSM 12769</strain>
    </source>
</reference>
<evidence type="ECO:0000313" key="2">
    <source>
        <dbReference type="Proteomes" id="UP000275461"/>
    </source>
</evidence>
<name>A0A498CCX3_9GAMM</name>
<dbReference type="RefSeq" id="WP_147436914.1">
    <property type="nucleotide sequence ID" value="NZ_RCDA01000001.1"/>
</dbReference>
<proteinExistence type="predicted"/>
<dbReference type="AlphaFoldDB" id="A0A498CCX3"/>